<feature type="transmembrane region" description="Helical" evidence="8">
    <location>
        <begin position="73"/>
        <end position="92"/>
    </location>
</feature>
<dbReference type="InterPro" id="IPR011566">
    <property type="entry name" value="Ubq_synth_Coq7"/>
</dbReference>
<keyword evidence="3" id="KW-0479">Metal-binding</keyword>
<proteinExistence type="predicted"/>
<evidence type="ECO:0000256" key="2">
    <source>
        <dbReference type="ARBA" id="ARBA00022688"/>
    </source>
</evidence>
<dbReference type="PANTHER" id="PTHR11237:SF4">
    <property type="entry name" value="5-DEMETHOXYUBIQUINONE HYDROXYLASE, MITOCHONDRIAL"/>
    <property type="match status" value="1"/>
</dbReference>
<evidence type="ECO:0000256" key="8">
    <source>
        <dbReference type="SAM" id="Phobius"/>
    </source>
</evidence>
<reference evidence="9 10" key="1">
    <citation type="submission" date="2018-05" db="EMBL/GenBank/DDBJ databases">
        <title>Genomic Encyclopedia of Type Strains, Phase IV (KMG-IV): sequencing the most valuable type-strain genomes for metagenomic binning, comparative biology and taxonomic classification.</title>
        <authorList>
            <person name="Goeker M."/>
        </authorList>
    </citation>
    <scope>NUCLEOTIDE SEQUENCE [LARGE SCALE GENOMIC DNA]</scope>
    <source>
        <strain evidence="9 10">DSM 19792</strain>
    </source>
</reference>
<dbReference type="SUPFAM" id="SSF47240">
    <property type="entry name" value="Ferritin-like"/>
    <property type="match status" value="1"/>
</dbReference>
<keyword evidence="10" id="KW-1185">Reference proteome</keyword>
<dbReference type="AlphaFoldDB" id="A0A318J2S2"/>
<dbReference type="GO" id="GO:0010468">
    <property type="term" value="P:regulation of gene expression"/>
    <property type="evidence" value="ECO:0007669"/>
    <property type="project" value="TreeGrafter"/>
</dbReference>
<organism evidence="9 10">
    <name type="scientific">Undibacterium pigrum</name>
    <dbReference type="NCBI Taxonomy" id="401470"/>
    <lineage>
        <taxon>Bacteria</taxon>
        <taxon>Pseudomonadati</taxon>
        <taxon>Pseudomonadota</taxon>
        <taxon>Betaproteobacteria</taxon>
        <taxon>Burkholderiales</taxon>
        <taxon>Oxalobacteraceae</taxon>
        <taxon>Undibacterium</taxon>
    </lineage>
</organism>
<evidence type="ECO:0000313" key="10">
    <source>
        <dbReference type="Proteomes" id="UP000247792"/>
    </source>
</evidence>
<dbReference type="RefSeq" id="WP_110256667.1">
    <property type="nucleotide sequence ID" value="NZ_QJKB01000007.1"/>
</dbReference>
<dbReference type="GO" id="GO:0008682">
    <property type="term" value="F:3-demethoxyubiquinol 3-hydroxylase activity"/>
    <property type="evidence" value="ECO:0007669"/>
    <property type="project" value="TreeGrafter"/>
</dbReference>
<dbReference type="InterPro" id="IPR009078">
    <property type="entry name" value="Ferritin-like_SF"/>
</dbReference>
<evidence type="ECO:0000256" key="1">
    <source>
        <dbReference type="ARBA" id="ARBA00004749"/>
    </source>
</evidence>
<keyword evidence="7 8" id="KW-0472">Membrane</keyword>
<dbReference type="Proteomes" id="UP000247792">
    <property type="component" value="Unassembled WGS sequence"/>
</dbReference>
<dbReference type="Pfam" id="PF03232">
    <property type="entry name" value="COQ7"/>
    <property type="match status" value="1"/>
</dbReference>
<dbReference type="GO" id="GO:0006744">
    <property type="term" value="P:ubiquinone biosynthetic process"/>
    <property type="evidence" value="ECO:0007669"/>
    <property type="project" value="UniProtKB-KW"/>
</dbReference>
<keyword evidence="6 9" id="KW-0503">Monooxygenase</keyword>
<accession>A0A318J2S2</accession>
<keyword evidence="5" id="KW-0408">Iron</keyword>
<protein>
    <submittedName>
        <fullName evidence="9">Ubiquinone biosynthesis monooxygenase Coq7</fullName>
    </submittedName>
</protein>
<evidence type="ECO:0000256" key="5">
    <source>
        <dbReference type="ARBA" id="ARBA00023004"/>
    </source>
</evidence>
<sequence>MIATGNSHANRILQVNHAGEHGAVHIYAGQILVARLTAPAMLTELREFKAHEEKHRALFAAALQRRSCRPCHSVFLCAAGGFVLGAVTALFGRRAIAATTVAVERVVLRHLQSQISTLANQDAEAVEVITAIVAEEQMHHDQSATHLEKSSMCSKSLQAAVSGATEMVIWTGMRV</sequence>
<keyword evidence="9" id="KW-0830">Ubiquinone</keyword>
<dbReference type="EMBL" id="QJKB01000007">
    <property type="protein sequence ID" value="PXX41433.1"/>
    <property type="molecule type" value="Genomic_DNA"/>
</dbReference>
<keyword evidence="8" id="KW-0812">Transmembrane</keyword>
<name>A0A318J2S2_9BURK</name>
<comment type="pathway">
    <text evidence="1">Cofactor biosynthesis; ubiquinone biosynthesis.</text>
</comment>
<evidence type="ECO:0000256" key="6">
    <source>
        <dbReference type="ARBA" id="ARBA00023033"/>
    </source>
</evidence>
<evidence type="ECO:0000313" key="9">
    <source>
        <dbReference type="EMBL" id="PXX41433.1"/>
    </source>
</evidence>
<dbReference type="PANTHER" id="PTHR11237">
    <property type="entry name" value="COENZYME Q10 BIOSYNTHESIS PROTEIN 7"/>
    <property type="match status" value="1"/>
</dbReference>
<dbReference type="GO" id="GO:2000377">
    <property type="term" value="P:regulation of reactive oxygen species metabolic process"/>
    <property type="evidence" value="ECO:0007669"/>
    <property type="project" value="TreeGrafter"/>
</dbReference>
<keyword evidence="2" id="KW-0831">Ubiquinone biosynthesis</keyword>
<evidence type="ECO:0000256" key="4">
    <source>
        <dbReference type="ARBA" id="ARBA00023002"/>
    </source>
</evidence>
<evidence type="ECO:0000256" key="7">
    <source>
        <dbReference type="ARBA" id="ARBA00023136"/>
    </source>
</evidence>
<keyword evidence="8" id="KW-1133">Transmembrane helix</keyword>
<evidence type="ECO:0000256" key="3">
    <source>
        <dbReference type="ARBA" id="ARBA00022723"/>
    </source>
</evidence>
<dbReference type="OrthoDB" id="7559360at2"/>
<gene>
    <name evidence="9" type="ORF">DFR42_10784</name>
</gene>
<comment type="caution">
    <text evidence="9">The sequence shown here is derived from an EMBL/GenBank/DDBJ whole genome shotgun (WGS) entry which is preliminary data.</text>
</comment>
<dbReference type="GO" id="GO:0046872">
    <property type="term" value="F:metal ion binding"/>
    <property type="evidence" value="ECO:0007669"/>
    <property type="project" value="UniProtKB-KW"/>
</dbReference>
<keyword evidence="4" id="KW-0560">Oxidoreductase</keyword>